<evidence type="ECO:0000313" key="3">
    <source>
        <dbReference type="Proteomes" id="UP000724874"/>
    </source>
</evidence>
<dbReference type="EMBL" id="JADNYJ010000048">
    <property type="protein sequence ID" value="KAF8900241.1"/>
    <property type="molecule type" value="Genomic_DNA"/>
</dbReference>
<feature type="transmembrane region" description="Helical" evidence="1">
    <location>
        <begin position="23"/>
        <end position="47"/>
    </location>
</feature>
<dbReference type="AlphaFoldDB" id="A0A9P5NQ82"/>
<reference evidence="2" key="1">
    <citation type="submission" date="2020-11" db="EMBL/GenBank/DDBJ databases">
        <authorList>
            <consortium name="DOE Joint Genome Institute"/>
            <person name="Ahrendt S."/>
            <person name="Riley R."/>
            <person name="Andreopoulos W."/>
            <person name="LaButti K."/>
            <person name="Pangilinan J."/>
            <person name="Ruiz-duenas F.J."/>
            <person name="Barrasa J.M."/>
            <person name="Sanchez-Garcia M."/>
            <person name="Camarero S."/>
            <person name="Miyauchi S."/>
            <person name="Serrano A."/>
            <person name="Linde D."/>
            <person name="Babiker R."/>
            <person name="Drula E."/>
            <person name="Ayuso-Fernandez I."/>
            <person name="Pacheco R."/>
            <person name="Padilla G."/>
            <person name="Ferreira P."/>
            <person name="Barriuso J."/>
            <person name="Kellner H."/>
            <person name="Castanera R."/>
            <person name="Alfaro M."/>
            <person name="Ramirez L."/>
            <person name="Pisabarro A.G."/>
            <person name="Kuo A."/>
            <person name="Tritt A."/>
            <person name="Lipzen A."/>
            <person name="He G."/>
            <person name="Yan M."/>
            <person name="Ng V."/>
            <person name="Cullen D."/>
            <person name="Martin F."/>
            <person name="Rosso M.-N."/>
            <person name="Henrissat B."/>
            <person name="Hibbett D."/>
            <person name="Martinez A.T."/>
            <person name="Grigoriev I.V."/>
        </authorList>
    </citation>
    <scope>NUCLEOTIDE SEQUENCE</scope>
    <source>
        <strain evidence="2">AH 44721</strain>
    </source>
</reference>
<keyword evidence="1" id="KW-1133">Transmembrane helix</keyword>
<gene>
    <name evidence="2" type="ORF">CPB84DRAFT_1040113</name>
</gene>
<keyword evidence="1" id="KW-0812">Transmembrane</keyword>
<feature type="transmembrane region" description="Helical" evidence="1">
    <location>
        <begin position="91"/>
        <end position="115"/>
    </location>
</feature>
<sequence length="123" mass="14307">MTRGGGNLLDVTFHWNLRSITRFLHLSVFSHLAYNVVLIWLNCLAICTTANDRILFHFLGSEPSLGYAKPFLVMRCSVVIIFRFYAPFFSFPFPSCCIFLFNLWYTKCSWLGLIFSRSIGKQY</sequence>
<evidence type="ECO:0000313" key="2">
    <source>
        <dbReference type="EMBL" id="KAF8900241.1"/>
    </source>
</evidence>
<proteinExistence type="predicted"/>
<keyword evidence="3" id="KW-1185">Reference proteome</keyword>
<protein>
    <submittedName>
        <fullName evidence="2">Uncharacterized protein</fullName>
    </submittedName>
</protein>
<organism evidence="2 3">
    <name type="scientific">Gymnopilus junonius</name>
    <name type="common">Spectacular rustgill mushroom</name>
    <name type="synonym">Gymnopilus spectabilis subsp. junonius</name>
    <dbReference type="NCBI Taxonomy" id="109634"/>
    <lineage>
        <taxon>Eukaryota</taxon>
        <taxon>Fungi</taxon>
        <taxon>Dikarya</taxon>
        <taxon>Basidiomycota</taxon>
        <taxon>Agaricomycotina</taxon>
        <taxon>Agaricomycetes</taxon>
        <taxon>Agaricomycetidae</taxon>
        <taxon>Agaricales</taxon>
        <taxon>Agaricineae</taxon>
        <taxon>Hymenogastraceae</taxon>
        <taxon>Gymnopilus</taxon>
    </lineage>
</organism>
<accession>A0A9P5NQ82</accession>
<keyword evidence="1" id="KW-0472">Membrane</keyword>
<dbReference type="Proteomes" id="UP000724874">
    <property type="component" value="Unassembled WGS sequence"/>
</dbReference>
<evidence type="ECO:0000256" key="1">
    <source>
        <dbReference type="SAM" id="Phobius"/>
    </source>
</evidence>
<name>A0A9P5NQ82_GYMJU</name>
<comment type="caution">
    <text evidence="2">The sequence shown here is derived from an EMBL/GenBank/DDBJ whole genome shotgun (WGS) entry which is preliminary data.</text>
</comment>